<sequence>NSTLCELADRLDTRLKEEVQWGQFYDYKQAITINTISIAGQDLFFKIVKVINEHLTKPITNTIKIEISQCLFISAKKIEPTIEELYSKQKNNQLVYDGFIKDQYDACLIMLQALINKVE</sequence>
<evidence type="ECO:0000313" key="1">
    <source>
        <dbReference type="EMBL" id="CAG8653125.1"/>
    </source>
</evidence>
<proteinExistence type="predicted"/>
<reference evidence="1" key="1">
    <citation type="submission" date="2021-06" db="EMBL/GenBank/DDBJ databases">
        <authorList>
            <person name="Kallberg Y."/>
            <person name="Tangrot J."/>
            <person name="Rosling A."/>
        </authorList>
    </citation>
    <scope>NUCLEOTIDE SEQUENCE</scope>
    <source>
        <strain evidence="1">28 12/20/2015</strain>
    </source>
</reference>
<dbReference type="Proteomes" id="UP000789366">
    <property type="component" value="Unassembled WGS sequence"/>
</dbReference>
<protein>
    <submittedName>
        <fullName evidence="1">156_t:CDS:1</fullName>
    </submittedName>
</protein>
<accession>A0ACA9NG81</accession>
<gene>
    <name evidence="1" type="ORF">SPELUC_LOCUS8991</name>
</gene>
<comment type="caution">
    <text evidence="1">The sequence shown here is derived from an EMBL/GenBank/DDBJ whole genome shotgun (WGS) entry which is preliminary data.</text>
</comment>
<organism evidence="1 2">
    <name type="scientific">Cetraspora pellucida</name>
    <dbReference type="NCBI Taxonomy" id="1433469"/>
    <lineage>
        <taxon>Eukaryota</taxon>
        <taxon>Fungi</taxon>
        <taxon>Fungi incertae sedis</taxon>
        <taxon>Mucoromycota</taxon>
        <taxon>Glomeromycotina</taxon>
        <taxon>Glomeromycetes</taxon>
        <taxon>Diversisporales</taxon>
        <taxon>Gigasporaceae</taxon>
        <taxon>Cetraspora</taxon>
    </lineage>
</organism>
<feature type="non-terminal residue" evidence="1">
    <location>
        <position position="1"/>
    </location>
</feature>
<keyword evidence="2" id="KW-1185">Reference proteome</keyword>
<name>A0ACA9NG81_9GLOM</name>
<evidence type="ECO:0000313" key="2">
    <source>
        <dbReference type="Proteomes" id="UP000789366"/>
    </source>
</evidence>
<dbReference type="EMBL" id="CAJVPW010014350">
    <property type="protein sequence ID" value="CAG8653125.1"/>
    <property type="molecule type" value="Genomic_DNA"/>
</dbReference>